<dbReference type="WBParaSite" id="EEL_0000338801-mRNA-1">
    <property type="protein sequence ID" value="EEL_0000338801-mRNA-1"/>
    <property type="gene ID" value="EEL_0000338801"/>
</dbReference>
<name>A0A0R3RPF6_9BILA</name>
<sequence length="80" mass="9067">MDDHFLGFHFTEEPTNTVAKAGRVQLNCRYAVLKNVASRIEWRKDGAELGTLRSTGKFFSDERESDSVNFSASCCRMSDE</sequence>
<evidence type="ECO:0000313" key="2">
    <source>
        <dbReference type="WBParaSite" id="EEL_0000338801-mRNA-1"/>
    </source>
</evidence>
<proteinExistence type="predicted"/>
<dbReference type="Proteomes" id="UP000050640">
    <property type="component" value="Unplaced"/>
</dbReference>
<evidence type="ECO:0000313" key="1">
    <source>
        <dbReference type="Proteomes" id="UP000050640"/>
    </source>
</evidence>
<protein>
    <submittedName>
        <fullName evidence="2">Ig-like domain-containing protein</fullName>
    </submittedName>
</protein>
<dbReference type="InterPro" id="IPR013783">
    <property type="entry name" value="Ig-like_fold"/>
</dbReference>
<reference evidence="2" key="1">
    <citation type="submission" date="2017-02" db="UniProtKB">
        <authorList>
            <consortium name="WormBaseParasite"/>
        </authorList>
    </citation>
    <scope>IDENTIFICATION</scope>
</reference>
<dbReference type="AlphaFoldDB" id="A0A0R3RPF6"/>
<accession>A0A0R3RPF6</accession>
<dbReference type="Gene3D" id="2.60.40.10">
    <property type="entry name" value="Immunoglobulins"/>
    <property type="match status" value="1"/>
</dbReference>
<keyword evidence="1" id="KW-1185">Reference proteome</keyword>
<organism evidence="1 2">
    <name type="scientific">Elaeophora elaphi</name>
    <dbReference type="NCBI Taxonomy" id="1147741"/>
    <lineage>
        <taxon>Eukaryota</taxon>
        <taxon>Metazoa</taxon>
        <taxon>Ecdysozoa</taxon>
        <taxon>Nematoda</taxon>
        <taxon>Chromadorea</taxon>
        <taxon>Rhabditida</taxon>
        <taxon>Spirurina</taxon>
        <taxon>Spiruromorpha</taxon>
        <taxon>Filarioidea</taxon>
        <taxon>Onchocercidae</taxon>
        <taxon>Elaeophora</taxon>
    </lineage>
</organism>